<dbReference type="Pfam" id="PF12680">
    <property type="entry name" value="SnoaL_2"/>
    <property type="match status" value="1"/>
</dbReference>
<feature type="domain" description="SnoaL-like" evidence="1">
    <location>
        <begin position="8"/>
        <end position="106"/>
    </location>
</feature>
<dbReference type="EMBL" id="JACHLP010000002">
    <property type="protein sequence ID" value="MBB4842620.1"/>
    <property type="molecule type" value="Genomic_DNA"/>
</dbReference>
<dbReference type="RefSeq" id="WP_184297087.1">
    <property type="nucleotide sequence ID" value="NZ_JACHLP010000002.1"/>
</dbReference>
<evidence type="ECO:0000259" key="1">
    <source>
        <dbReference type="Pfam" id="PF12680"/>
    </source>
</evidence>
<name>A0A840L310_9BURK</name>
<reference evidence="2 3" key="1">
    <citation type="submission" date="2020-08" db="EMBL/GenBank/DDBJ databases">
        <title>Functional genomics of gut bacteria from endangered species of beetles.</title>
        <authorList>
            <person name="Carlos-Shanley C."/>
        </authorList>
    </citation>
    <scope>NUCLEOTIDE SEQUENCE [LARGE SCALE GENOMIC DNA]</scope>
    <source>
        <strain evidence="2 3">S00239</strain>
    </source>
</reference>
<dbReference type="AlphaFoldDB" id="A0A840L310"/>
<organism evidence="2 3">
    <name type="scientific">Roseateles oligotrophus</name>
    <dbReference type="NCBI Taxonomy" id="1769250"/>
    <lineage>
        <taxon>Bacteria</taxon>
        <taxon>Pseudomonadati</taxon>
        <taxon>Pseudomonadota</taxon>
        <taxon>Betaproteobacteria</taxon>
        <taxon>Burkholderiales</taxon>
        <taxon>Sphaerotilaceae</taxon>
        <taxon>Roseateles</taxon>
    </lineage>
</organism>
<evidence type="ECO:0000313" key="2">
    <source>
        <dbReference type="EMBL" id="MBB4842620.1"/>
    </source>
</evidence>
<dbReference type="GO" id="GO:0016853">
    <property type="term" value="F:isomerase activity"/>
    <property type="evidence" value="ECO:0007669"/>
    <property type="project" value="UniProtKB-KW"/>
</dbReference>
<protein>
    <submittedName>
        <fullName evidence="2">Ketosteroid isomerase-like protein</fullName>
    </submittedName>
</protein>
<proteinExistence type="predicted"/>
<accession>A0A840L310</accession>
<comment type="caution">
    <text evidence="2">The sequence shown here is derived from an EMBL/GenBank/DDBJ whole genome shotgun (WGS) entry which is preliminary data.</text>
</comment>
<dbReference type="InterPro" id="IPR037401">
    <property type="entry name" value="SnoaL-like"/>
</dbReference>
<dbReference type="Gene3D" id="3.10.450.50">
    <property type="match status" value="1"/>
</dbReference>
<sequence length="128" mass="14887">MNPSQQKVRQYWQAANARDWAAFAELLAEDIVYEVPQTRERVRGRQAYLRFNQTWPGDWEAELLRLLGEGDQAVSEIAFHLRQADSVKTETGISFFEFDAAGRICRIVDHWPAPYEPPPRACDCIERF</sequence>
<gene>
    <name evidence="2" type="ORF">HNP55_001135</name>
</gene>
<evidence type="ECO:0000313" key="3">
    <source>
        <dbReference type="Proteomes" id="UP000562027"/>
    </source>
</evidence>
<dbReference type="Proteomes" id="UP000562027">
    <property type="component" value="Unassembled WGS sequence"/>
</dbReference>
<keyword evidence="2" id="KW-0413">Isomerase</keyword>
<dbReference type="SUPFAM" id="SSF54427">
    <property type="entry name" value="NTF2-like"/>
    <property type="match status" value="1"/>
</dbReference>
<keyword evidence="3" id="KW-1185">Reference proteome</keyword>
<dbReference type="InterPro" id="IPR032710">
    <property type="entry name" value="NTF2-like_dom_sf"/>
</dbReference>